<proteinExistence type="predicted"/>
<dbReference type="AlphaFoldDB" id="A0A165PIA1"/>
<protein>
    <submittedName>
        <fullName evidence="2">Uncharacterized protein</fullName>
    </submittedName>
</protein>
<feature type="compositionally biased region" description="Basic and acidic residues" evidence="1">
    <location>
        <begin position="119"/>
        <end position="128"/>
    </location>
</feature>
<evidence type="ECO:0000313" key="3">
    <source>
        <dbReference type="Proteomes" id="UP000077266"/>
    </source>
</evidence>
<reference evidence="2 3" key="1">
    <citation type="journal article" date="2016" name="Mol. Biol. Evol.">
        <title>Comparative Genomics of Early-Diverging Mushroom-Forming Fungi Provides Insights into the Origins of Lignocellulose Decay Capabilities.</title>
        <authorList>
            <person name="Nagy L.G."/>
            <person name="Riley R."/>
            <person name="Tritt A."/>
            <person name="Adam C."/>
            <person name="Daum C."/>
            <person name="Floudas D."/>
            <person name="Sun H."/>
            <person name="Yadav J.S."/>
            <person name="Pangilinan J."/>
            <person name="Larsson K.H."/>
            <person name="Matsuura K."/>
            <person name="Barry K."/>
            <person name="Labutti K."/>
            <person name="Kuo R."/>
            <person name="Ohm R.A."/>
            <person name="Bhattacharya S.S."/>
            <person name="Shirouzu T."/>
            <person name="Yoshinaga Y."/>
            <person name="Martin F.M."/>
            <person name="Grigoriev I.V."/>
            <person name="Hibbett D.S."/>
        </authorList>
    </citation>
    <scope>NUCLEOTIDE SEQUENCE [LARGE SCALE GENOMIC DNA]</scope>
    <source>
        <strain evidence="2 3">HHB12029</strain>
    </source>
</reference>
<accession>A0A165PIA1</accession>
<name>A0A165PIA1_EXIGL</name>
<organism evidence="2 3">
    <name type="scientific">Exidia glandulosa HHB12029</name>
    <dbReference type="NCBI Taxonomy" id="1314781"/>
    <lineage>
        <taxon>Eukaryota</taxon>
        <taxon>Fungi</taxon>
        <taxon>Dikarya</taxon>
        <taxon>Basidiomycota</taxon>
        <taxon>Agaricomycotina</taxon>
        <taxon>Agaricomycetes</taxon>
        <taxon>Auriculariales</taxon>
        <taxon>Exidiaceae</taxon>
        <taxon>Exidia</taxon>
    </lineage>
</organism>
<evidence type="ECO:0000256" key="1">
    <source>
        <dbReference type="SAM" id="MobiDB-lite"/>
    </source>
</evidence>
<dbReference type="Proteomes" id="UP000077266">
    <property type="component" value="Unassembled WGS sequence"/>
</dbReference>
<evidence type="ECO:0000313" key="2">
    <source>
        <dbReference type="EMBL" id="KZW02217.1"/>
    </source>
</evidence>
<feature type="region of interest" description="Disordered" evidence="1">
    <location>
        <begin position="205"/>
        <end position="232"/>
    </location>
</feature>
<sequence>MSYTVVPTITSRPRGRGVNPERGYHSLLYLNASSPQAPCGATKPALLVVPQRKVESERMPFPVQEHYYAPIFASERDEDKLPVPPIFVREPELHHPRPEARRGYSKLAFTVKRFESELAAREDSERKSIPAQPLRTTLQQPRNRLPPPHPAHAKAYWPEGLPPLPEPPKKFFWPSVSQKDECAMPPPLLRTQSDPGAVVDNALLEKDAGLRRGASTTSRRQPRPLGPRSLKQ</sequence>
<dbReference type="InParanoid" id="A0A165PIA1"/>
<feature type="region of interest" description="Disordered" evidence="1">
    <location>
        <begin position="119"/>
        <end position="162"/>
    </location>
</feature>
<keyword evidence="3" id="KW-1185">Reference proteome</keyword>
<dbReference type="EMBL" id="KV425889">
    <property type="protein sequence ID" value="KZW02217.1"/>
    <property type="molecule type" value="Genomic_DNA"/>
</dbReference>
<gene>
    <name evidence="2" type="ORF">EXIGLDRAFT_829428</name>
</gene>